<sequence>MHDMMDKHGYVFSPYNPYEIIRNKYISYAEIMKLKMFEDCFEKLYNSERFKYSLELLVRYFDSPFEMYEKISLYFDEKKLTFQSISSKNLYNLLYEFAEEIINEDNLDQLGEKLLLDYYCSEKSEIIPLALKKYVPLNKQTSALTKTLLHEKNLHREKTLIVRYIRDKAYLMDYAKKHPVTGRYSVIDAFHIDIER</sequence>
<evidence type="ECO:0000259" key="1">
    <source>
        <dbReference type="Pfam" id="PF13311"/>
    </source>
</evidence>
<name>A0A645FGQ9_9ZZZZ</name>
<reference evidence="2" key="1">
    <citation type="submission" date="2019-08" db="EMBL/GenBank/DDBJ databases">
        <authorList>
            <person name="Kucharzyk K."/>
            <person name="Murdoch R.W."/>
            <person name="Higgins S."/>
            <person name="Loffler F."/>
        </authorList>
    </citation>
    <scope>NUCLEOTIDE SEQUENCE</scope>
</reference>
<proteinExistence type="predicted"/>
<organism evidence="2">
    <name type="scientific">bioreactor metagenome</name>
    <dbReference type="NCBI Taxonomy" id="1076179"/>
    <lineage>
        <taxon>unclassified sequences</taxon>
        <taxon>metagenomes</taxon>
        <taxon>ecological metagenomes</taxon>
    </lineage>
</organism>
<dbReference type="EMBL" id="VSSQ01059617">
    <property type="protein sequence ID" value="MPN13150.1"/>
    <property type="molecule type" value="Genomic_DNA"/>
</dbReference>
<dbReference type="AlphaFoldDB" id="A0A645FGQ9"/>
<protein>
    <recommendedName>
        <fullName evidence="1">DUF4080 domain-containing protein</fullName>
    </recommendedName>
</protein>
<evidence type="ECO:0000313" key="2">
    <source>
        <dbReference type="EMBL" id="MPN13150.1"/>
    </source>
</evidence>
<comment type="caution">
    <text evidence="2">The sequence shown here is derived from an EMBL/GenBank/DDBJ whole genome shotgun (WGS) entry which is preliminary data.</text>
</comment>
<dbReference type="InterPro" id="IPR025288">
    <property type="entry name" value="DUF4080"/>
</dbReference>
<feature type="domain" description="DUF4080" evidence="1">
    <location>
        <begin position="6"/>
        <end position="153"/>
    </location>
</feature>
<gene>
    <name evidence="2" type="ORF">SDC9_160470</name>
</gene>
<dbReference type="Pfam" id="PF13311">
    <property type="entry name" value="DUF4080"/>
    <property type="match status" value="1"/>
</dbReference>
<accession>A0A645FGQ9</accession>